<organism evidence="1 2">
    <name type="scientific">Verminephrobacter aporrectodeae subsp. tuberculatae</name>
    <dbReference type="NCBI Taxonomy" id="1110392"/>
    <lineage>
        <taxon>Bacteria</taxon>
        <taxon>Pseudomonadati</taxon>
        <taxon>Pseudomonadota</taxon>
        <taxon>Betaproteobacteria</taxon>
        <taxon>Burkholderiales</taxon>
        <taxon>Comamonadaceae</taxon>
        <taxon>Verminephrobacter</taxon>
    </lineage>
</organism>
<dbReference type="CDD" id="cd20169">
    <property type="entry name" value="Peptidase_M90_mtfA"/>
    <property type="match status" value="1"/>
</dbReference>
<dbReference type="Pfam" id="PF06167">
    <property type="entry name" value="Peptidase_M90"/>
    <property type="match status" value="1"/>
</dbReference>
<dbReference type="InterPro" id="IPR024079">
    <property type="entry name" value="MetalloPept_cat_dom_sf"/>
</dbReference>
<name>A0ABT3KQB2_9BURK</name>
<dbReference type="Proteomes" id="UP001208935">
    <property type="component" value="Unassembled WGS sequence"/>
</dbReference>
<evidence type="ECO:0000313" key="1">
    <source>
        <dbReference type="EMBL" id="MCW5320502.1"/>
    </source>
</evidence>
<dbReference type="InterPro" id="IPR042252">
    <property type="entry name" value="MtfA_N"/>
</dbReference>
<dbReference type="InterPro" id="IPR010384">
    <property type="entry name" value="MtfA_fam"/>
</dbReference>
<sequence length="279" mass="31308">MPPLVRRLWHRVCARVAPRPEIPSALWLDTLQRHPFLAALPLPEKRRLRTLSALFLRHKEFHGVHGLVVSDAMAVDIAAQACLPLLHWGAPARALDWYGDFVGIVLHPDAALARRQTVDAAGVVHTQRQVLLGEAMERGPVMLSWQHSAHTDENTARGANLVLHEFVHKLDMRSGQPDGCPPLPAGFLGTRSFRAARQAWWAVWEPAYAQFRERVTLADRFGAERPWLDAYGAAAPAEFFAVSCEAYFVNRQRFAQDFPTLIPLLDAFFKRPADDPPQG</sequence>
<evidence type="ECO:0000313" key="2">
    <source>
        <dbReference type="Proteomes" id="UP001208935"/>
    </source>
</evidence>
<dbReference type="Gene3D" id="1.10.472.150">
    <property type="entry name" value="Glucose-regulated metallo-peptidase M90, N-terminal domain"/>
    <property type="match status" value="1"/>
</dbReference>
<accession>A0ABT3KQB2</accession>
<proteinExistence type="predicted"/>
<gene>
    <name evidence="1" type="ORF">D5039_04695</name>
</gene>
<keyword evidence="2" id="KW-1185">Reference proteome</keyword>
<dbReference type="PANTHER" id="PTHR30164">
    <property type="entry name" value="MTFA PEPTIDASE"/>
    <property type="match status" value="1"/>
</dbReference>
<comment type="caution">
    <text evidence="1">The sequence shown here is derived from an EMBL/GenBank/DDBJ whole genome shotgun (WGS) entry which is preliminary data.</text>
</comment>
<dbReference type="SUPFAM" id="SSF55486">
    <property type="entry name" value="Metalloproteases ('zincins'), catalytic domain"/>
    <property type="match status" value="1"/>
</dbReference>
<protein>
    <submittedName>
        <fullName evidence="1">Zinc-dependent peptidase</fullName>
    </submittedName>
</protein>
<dbReference type="Gene3D" id="3.40.390.10">
    <property type="entry name" value="Collagenase (Catalytic Domain)"/>
    <property type="match status" value="1"/>
</dbReference>
<dbReference type="PANTHER" id="PTHR30164:SF2">
    <property type="entry name" value="PROTEIN MTFA"/>
    <property type="match status" value="1"/>
</dbReference>
<reference evidence="2" key="1">
    <citation type="submission" date="2023-07" db="EMBL/GenBank/DDBJ databases">
        <title>Verminephrobacter genomes.</title>
        <authorList>
            <person name="Lund M.B."/>
        </authorList>
    </citation>
    <scope>NUCLEOTIDE SEQUENCE [LARGE SCALE GENOMIC DNA]</scope>
    <source>
        <strain evidence="2">AtM5-05</strain>
    </source>
</reference>
<dbReference type="EMBL" id="QZCW01000001">
    <property type="protein sequence ID" value="MCW5320502.1"/>
    <property type="molecule type" value="Genomic_DNA"/>
</dbReference>
<dbReference type="GeneID" id="77321764"/>
<dbReference type="RefSeq" id="WP_265281231.1">
    <property type="nucleotide sequence ID" value="NZ_QZCW01000001.1"/>
</dbReference>